<evidence type="ECO:0000313" key="2">
    <source>
        <dbReference type="Proteomes" id="UP000013564"/>
    </source>
</evidence>
<reference evidence="1 2" key="1">
    <citation type="journal article" date="2013" name="J. Virol.">
        <title>Morphology, Physiological Characteristics, and Complete Sequence of Marine Bacteriophage RIO-1 Infecting Pseudoalteromonas marina.</title>
        <authorList>
            <person name="Hardies S.C."/>
            <person name="Hwang Y.J."/>
            <person name="Hwang C.Y."/>
            <person name="Jang G.I."/>
            <person name="Cho B.C."/>
        </authorList>
    </citation>
    <scope>NUCLEOTIDE SEQUENCE [LARGE SCALE GENOMIC DNA]</scope>
</reference>
<evidence type="ECO:0000313" key="1">
    <source>
        <dbReference type="EMBL" id="AGK87048.1"/>
    </source>
</evidence>
<protein>
    <submittedName>
        <fullName evidence="1">RecBCD inhibitor</fullName>
    </submittedName>
</protein>
<gene>
    <name evidence="1" type="ORF">RIO-1_34</name>
</gene>
<dbReference type="Proteomes" id="UP000013564">
    <property type="component" value="Segment"/>
</dbReference>
<sequence length="62" mass="7302">MKEHTIKQDRLIALLKAEAKLERLEDGGVDNWRSYGEALNYEEDDYLSYDDMCKAIDRAYND</sequence>
<dbReference type="EMBL" id="KC751414">
    <property type="protein sequence ID" value="AGK87048.1"/>
    <property type="molecule type" value="Genomic_DNA"/>
</dbReference>
<dbReference type="GeneID" id="16207400"/>
<organism evidence="1 2">
    <name type="scientific">Pseudoalteromonas phage RIO-1</name>
    <dbReference type="NCBI Taxonomy" id="1316739"/>
    <lineage>
        <taxon>Viruses</taxon>
        <taxon>Duplodnaviria</taxon>
        <taxon>Heunggongvirae</taxon>
        <taxon>Uroviricota</taxon>
        <taxon>Caudoviricetes</taxon>
        <taxon>Zobellviridae</taxon>
        <taxon>Melvirus</taxon>
        <taxon>Melvirus orientalis</taxon>
    </lineage>
</organism>
<keyword evidence="2" id="KW-1185">Reference proteome</keyword>
<dbReference type="InterPro" id="IPR058007">
    <property type="entry name" value="Gp5.9"/>
</dbReference>
<name>R4JF91_9CAUD</name>
<dbReference type="KEGG" id="vg:16207400"/>
<proteinExistence type="predicted"/>
<dbReference type="Pfam" id="PF25708">
    <property type="entry name" value="Phage_T7_Gp5_9"/>
    <property type="match status" value="1"/>
</dbReference>
<dbReference type="RefSeq" id="YP_008051104.1">
    <property type="nucleotide sequence ID" value="NC_021300.1"/>
</dbReference>
<accession>R4JF91</accession>